<keyword evidence="10" id="KW-1185">Reference proteome</keyword>
<comment type="subcellular location">
    <subcellularLocation>
        <location evidence="7">Endoplasmic reticulum</location>
    </subcellularLocation>
</comment>
<dbReference type="FunCoup" id="A0A0C3AB10">
    <property type="interactions" value="124"/>
</dbReference>
<evidence type="ECO:0000256" key="6">
    <source>
        <dbReference type="ARBA" id="ARBA00048184"/>
    </source>
</evidence>
<comment type="function">
    <text evidence="4 7">Involved in protein N-glycosylation. Essential for the second step of the dolichol-linked oligosaccharide pathway.</text>
</comment>
<dbReference type="SUPFAM" id="SSF53756">
    <property type="entry name" value="UDP-Glycosyltransferase/glycogen phosphorylase"/>
    <property type="match status" value="1"/>
</dbReference>
<evidence type="ECO:0000313" key="9">
    <source>
        <dbReference type="EMBL" id="KIM62082.1"/>
    </source>
</evidence>
<comment type="catalytic activity">
    <reaction evidence="6">
        <text>an N-acetyl-alpha-D-glucosaminyl-diphospho-di-trans,poly-cis-dolichol + UDP-N-acetyl-alpha-D-glucosamine = an N,N'-diacetylchitobiosyl-diphospho-di-trans,poly-cis-dolichol + UDP + H(+)</text>
        <dbReference type="Rhea" id="RHEA:23380"/>
        <dbReference type="Rhea" id="RHEA-COMP:19507"/>
        <dbReference type="Rhea" id="RHEA-COMP:19510"/>
        <dbReference type="ChEBI" id="CHEBI:15378"/>
        <dbReference type="ChEBI" id="CHEBI:57269"/>
        <dbReference type="ChEBI" id="CHEBI:57705"/>
        <dbReference type="ChEBI" id="CHEBI:58223"/>
        <dbReference type="ChEBI" id="CHEBI:58427"/>
        <dbReference type="EC" id="2.4.1.141"/>
    </reaction>
</comment>
<dbReference type="InterPro" id="IPR007235">
    <property type="entry name" value="Glyco_trans_28_C"/>
</dbReference>
<accession>A0A0C3AB10</accession>
<dbReference type="HOGENOM" id="CLU_085408_2_2_1"/>
<sequence length="167" mass="18452">MLVFVTVGSTRFDALVQAVLSEEVLDVLHKKGYSQIVLQRGDSTLGRGDGTMTLGKSDIEVETWTFKPSIEMDIRRASLVISHAGSGTILDVLRQGKPMIVVPNPTLLDNHQDELASKLDDLGHLRATPVNNLAKTIETFDPSTLVPFPQFDGSKFRRLIDEEMGYI</sequence>
<protein>
    <recommendedName>
        <fullName evidence="3 7">UDP-N-acetylglucosamine transferase subunit ALG13</fullName>
        <ecNumber evidence="2 7">2.4.1.141</ecNumber>
    </recommendedName>
    <alternativeName>
        <fullName evidence="5 7">Asparagine-linked glycosylation protein 13</fullName>
    </alternativeName>
</protein>
<dbReference type="GO" id="GO:0043541">
    <property type="term" value="C:UDP-N-acetylglucosamine transferase complex"/>
    <property type="evidence" value="ECO:0007669"/>
    <property type="project" value="TreeGrafter"/>
</dbReference>
<keyword evidence="7 9" id="KW-0808">Transferase</keyword>
<evidence type="ECO:0000256" key="5">
    <source>
        <dbReference type="ARBA" id="ARBA00032061"/>
    </source>
</evidence>
<dbReference type="Gene3D" id="3.40.50.2000">
    <property type="entry name" value="Glycogen Phosphorylase B"/>
    <property type="match status" value="1"/>
</dbReference>
<gene>
    <name evidence="7" type="primary">ALG13</name>
    <name evidence="9" type="ORF">SCLCIDRAFT_120447</name>
</gene>
<dbReference type="EMBL" id="KN822045">
    <property type="protein sequence ID" value="KIM62082.1"/>
    <property type="molecule type" value="Genomic_DNA"/>
</dbReference>
<keyword evidence="7" id="KW-0328">Glycosyltransferase</keyword>
<dbReference type="Proteomes" id="UP000053989">
    <property type="component" value="Unassembled WGS sequence"/>
</dbReference>
<dbReference type="InterPro" id="IPR052474">
    <property type="entry name" value="UDP-GlcNAc_transferase"/>
</dbReference>
<reference evidence="9 10" key="1">
    <citation type="submission" date="2014-04" db="EMBL/GenBank/DDBJ databases">
        <authorList>
            <consortium name="DOE Joint Genome Institute"/>
            <person name="Kuo A."/>
            <person name="Kohler A."/>
            <person name="Nagy L.G."/>
            <person name="Floudas D."/>
            <person name="Copeland A."/>
            <person name="Barry K.W."/>
            <person name="Cichocki N."/>
            <person name="Veneault-Fourrey C."/>
            <person name="LaButti K."/>
            <person name="Lindquist E.A."/>
            <person name="Lipzen A."/>
            <person name="Lundell T."/>
            <person name="Morin E."/>
            <person name="Murat C."/>
            <person name="Sun H."/>
            <person name="Tunlid A."/>
            <person name="Henrissat B."/>
            <person name="Grigoriev I.V."/>
            <person name="Hibbett D.S."/>
            <person name="Martin F."/>
            <person name="Nordberg H.P."/>
            <person name="Cantor M.N."/>
            <person name="Hua S.X."/>
        </authorList>
    </citation>
    <scope>NUCLEOTIDE SEQUENCE [LARGE SCALE GENOMIC DNA]</scope>
    <source>
        <strain evidence="9 10">Foug A</strain>
    </source>
</reference>
<feature type="domain" description="Glycosyl transferase family 28 C-terminal" evidence="8">
    <location>
        <begin position="3"/>
        <end position="150"/>
    </location>
</feature>
<reference evidence="10" key="2">
    <citation type="submission" date="2015-01" db="EMBL/GenBank/DDBJ databases">
        <title>Evolutionary Origins and Diversification of the Mycorrhizal Mutualists.</title>
        <authorList>
            <consortium name="DOE Joint Genome Institute"/>
            <consortium name="Mycorrhizal Genomics Consortium"/>
            <person name="Kohler A."/>
            <person name="Kuo A."/>
            <person name="Nagy L.G."/>
            <person name="Floudas D."/>
            <person name="Copeland A."/>
            <person name="Barry K.W."/>
            <person name="Cichocki N."/>
            <person name="Veneault-Fourrey C."/>
            <person name="LaButti K."/>
            <person name="Lindquist E.A."/>
            <person name="Lipzen A."/>
            <person name="Lundell T."/>
            <person name="Morin E."/>
            <person name="Murat C."/>
            <person name="Riley R."/>
            <person name="Ohm R."/>
            <person name="Sun H."/>
            <person name="Tunlid A."/>
            <person name="Henrissat B."/>
            <person name="Grigoriev I.V."/>
            <person name="Hibbett D.S."/>
            <person name="Martin F."/>
        </authorList>
    </citation>
    <scope>NUCLEOTIDE SEQUENCE [LARGE SCALE GENOMIC DNA]</scope>
    <source>
        <strain evidence="10">Foug A</strain>
    </source>
</reference>
<name>A0A0C3AB10_9AGAM</name>
<dbReference type="AlphaFoldDB" id="A0A0C3AB10"/>
<comment type="subunit">
    <text evidence="1 7">Heterodimer with ALG14 to form a functional enzyme.</text>
</comment>
<dbReference type="STRING" id="1036808.A0A0C3AB10"/>
<dbReference type="GO" id="GO:0004577">
    <property type="term" value="F:N-acetylglucosaminyldiphosphodolichol N-acetylglucosaminyltransferase activity"/>
    <property type="evidence" value="ECO:0007669"/>
    <property type="project" value="UniProtKB-EC"/>
</dbReference>
<evidence type="ECO:0000256" key="1">
    <source>
        <dbReference type="ARBA" id="ARBA00011198"/>
    </source>
</evidence>
<organism evidence="9 10">
    <name type="scientific">Scleroderma citrinum Foug A</name>
    <dbReference type="NCBI Taxonomy" id="1036808"/>
    <lineage>
        <taxon>Eukaryota</taxon>
        <taxon>Fungi</taxon>
        <taxon>Dikarya</taxon>
        <taxon>Basidiomycota</taxon>
        <taxon>Agaricomycotina</taxon>
        <taxon>Agaricomycetes</taxon>
        <taxon>Agaricomycetidae</taxon>
        <taxon>Boletales</taxon>
        <taxon>Sclerodermatineae</taxon>
        <taxon>Sclerodermataceae</taxon>
        <taxon>Scleroderma</taxon>
    </lineage>
</organism>
<evidence type="ECO:0000259" key="8">
    <source>
        <dbReference type="Pfam" id="PF04101"/>
    </source>
</evidence>
<evidence type="ECO:0000256" key="7">
    <source>
        <dbReference type="RuleBase" id="RU362128"/>
    </source>
</evidence>
<evidence type="ECO:0000256" key="3">
    <source>
        <dbReference type="ARBA" id="ARBA00017468"/>
    </source>
</evidence>
<evidence type="ECO:0000313" key="10">
    <source>
        <dbReference type="Proteomes" id="UP000053989"/>
    </source>
</evidence>
<dbReference type="GO" id="GO:0006488">
    <property type="term" value="P:dolichol-linked oligosaccharide biosynthetic process"/>
    <property type="evidence" value="ECO:0007669"/>
    <property type="project" value="TreeGrafter"/>
</dbReference>
<proteinExistence type="inferred from homology"/>
<dbReference type="OrthoDB" id="20273at2759"/>
<keyword evidence="7" id="KW-0256">Endoplasmic reticulum</keyword>
<comment type="similarity">
    <text evidence="7">Belongs to the glycosyltransferase 28 family.</text>
</comment>
<dbReference type="InParanoid" id="A0A0C3AB10"/>
<evidence type="ECO:0000256" key="4">
    <source>
        <dbReference type="ARBA" id="ARBA00024804"/>
    </source>
</evidence>
<dbReference type="EC" id="2.4.1.141" evidence="2 7"/>
<dbReference type="PANTHER" id="PTHR47043">
    <property type="entry name" value="UDP-N-ACETYLGLUCOSAMINE TRANSFERASE SUBUNIT ALG13"/>
    <property type="match status" value="1"/>
</dbReference>
<evidence type="ECO:0000256" key="2">
    <source>
        <dbReference type="ARBA" id="ARBA00012614"/>
    </source>
</evidence>
<dbReference type="Pfam" id="PF04101">
    <property type="entry name" value="Glyco_tran_28_C"/>
    <property type="match status" value="1"/>
</dbReference>
<dbReference type="PANTHER" id="PTHR47043:SF1">
    <property type="entry name" value="UDP-N-ACETYLGLUCOSAMINE TRANSFERASE SUBUNIT ALG13"/>
    <property type="match status" value="1"/>
</dbReference>